<dbReference type="CDD" id="cd00685">
    <property type="entry name" value="Trans_IPPS_HT"/>
    <property type="match status" value="1"/>
</dbReference>
<accession>A0A4R5C548</accession>
<keyword evidence="2" id="KW-0460">Magnesium</keyword>
<comment type="similarity">
    <text evidence="3">Belongs to the FPP/GGPP synthase family.</text>
</comment>
<dbReference type="Gene3D" id="1.10.600.10">
    <property type="entry name" value="Farnesyl Diphosphate Synthase"/>
    <property type="match status" value="1"/>
</dbReference>
<proteinExistence type="inferred from homology"/>
<dbReference type="InterPro" id="IPR000092">
    <property type="entry name" value="Polyprenyl_synt"/>
</dbReference>
<dbReference type="EMBL" id="SMKU01000017">
    <property type="protein sequence ID" value="TDD94768.1"/>
    <property type="molecule type" value="Genomic_DNA"/>
</dbReference>
<dbReference type="AlphaFoldDB" id="A0A4R5C548"/>
<dbReference type="PANTHER" id="PTHR12001:SF86">
    <property type="entry name" value="GERANYLGERANYL DIPHOSPHATE SYNTHASE"/>
    <property type="match status" value="1"/>
</dbReference>
<keyword evidence="3" id="KW-0808">Transferase</keyword>
<evidence type="ECO:0000256" key="2">
    <source>
        <dbReference type="ARBA" id="ARBA00022842"/>
    </source>
</evidence>
<keyword evidence="1" id="KW-0479">Metal-binding</keyword>
<reference evidence="4 5" key="1">
    <citation type="submission" date="2019-03" db="EMBL/GenBank/DDBJ databases">
        <title>Draft genome sequences of novel Actinobacteria.</title>
        <authorList>
            <person name="Sahin N."/>
            <person name="Ay H."/>
            <person name="Saygin H."/>
        </authorList>
    </citation>
    <scope>NUCLEOTIDE SEQUENCE [LARGE SCALE GENOMIC DNA]</scope>
    <source>
        <strain evidence="4 5">H3C3</strain>
    </source>
</reference>
<dbReference type="PROSITE" id="PS00723">
    <property type="entry name" value="POLYPRENYL_SYNTHASE_1"/>
    <property type="match status" value="1"/>
</dbReference>
<dbReference type="RefSeq" id="WP_131889870.1">
    <property type="nucleotide sequence ID" value="NZ_SMKU01000017.1"/>
</dbReference>
<name>A0A4R5C548_9ACTN</name>
<organism evidence="4 5">
    <name type="scientific">Actinomadura rubrisoli</name>
    <dbReference type="NCBI Taxonomy" id="2530368"/>
    <lineage>
        <taxon>Bacteria</taxon>
        <taxon>Bacillati</taxon>
        <taxon>Actinomycetota</taxon>
        <taxon>Actinomycetes</taxon>
        <taxon>Streptosporangiales</taxon>
        <taxon>Thermomonosporaceae</taxon>
        <taxon>Actinomadura</taxon>
    </lineage>
</organism>
<dbReference type="PANTHER" id="PTHR12001">
    <property type="entry name" value="GERANYLGERANYL PYROPHOSPHATE SYNTHASE"/>
    <property type="match status" value="1"/>
</dbReference>
<dbReference type="Pfam" id="PF00348">
    <property type="entry name" value="polyprenyl_synt"/>
    <property type="match status" value="1"/>
</dbReference>
<dbReference type="SUPFAM" id="SSF48576">
    <property type="entry name" value="Terpenoid synthases"/>
    <property type="match status" value="1"/>
</dbReference>
<dbReference type="OrthoDB" id="4497239at2"/>
<dbReference type="Proteomes" id="UP000294513">
    <property type="component" value="Unassembled WGS sequence"/>
</dbReference>
<sequence length="348" mass="36312">MTATEAPAPSIGDAGRVLARTRAVFEPALRAAVHRLPAPIRRIAGYHLGWWDERERPTPGGNGGKAIRPVLALLCGEAVGGGRDGALPAAVAVELVHNFSLLHDDIMDGDRTRRHRPAAWTVFGTAQALLTGDSMMVAAMDTLAAERADVAPRALRDLAAGLQDLCAGQSADIRLAADEGATLDDCREVIAGKTASLLGCACSLGAMYGGGRKEQVRLMRMFGERLGHAFQLVDDVLGIWGDPRETGKPVHSDLARRRRSLPVVAALGSGTAAGRELAAAYEADVEFSPAVLAHLAALVERTGARRLAAELTAKNLADATACLDAAAPLPGPAAALRAIAELVAERTA</sequence>
<protein>
    <submittedName>
        <fullName evidence="4">Polyprenyl synthetase family protein</fullName>
    </submittedName>
</protein>
<dbReference type="SFLD" id="SFLDS00005">
    <property type="entry name" value="Isoprenoid_Synthase_Type_I"/>
    <property type="match status" value="1"/>
</dbReference>
<dbReference type="GO" id="GO:0004659">
    <property type="term" value="F:prenyltransferase activity"/>
    <property type="evidence" value="ECO:0007669"/>
    <property type="project" value="InterPro"/>
</dbReference>
<evidence type="ECO:0000313" key="5">
    <source>
        <dbReference type="Proteomes" id="UP000294513"/>
    </source>
</evidence>
<dbReference type="InterPro" id="IPR033749">
    <property type="entry name" value="Polyprenyl_synt_CS"/>
</dbReference>
<gene>
    <name evidence="4" type="ORF">E1298_06255</name>
</gene>
<dbReference type="GO" id="GO:0046872">
    <property type="term" value="F:metal ion binding"/>
    <property type="evidence" value="ECO:0007669"/>
    <property type="project" value="UniProtKB-KW"/>
</dbReference>
<dbReference type="InterPro" id="IPR008949">
    <property type="entry name" value="Isoprenoid_synthase_dom_sf"/>
</dbReference>
<evidence type="ECO:0000256" key="1">
    <source>
        <dbReference type="ARBA" id="ARBA00022723"/>
    </source>
</evidence>
<dbReference type="PROSITE" id="PS00444">
    <property type="entry name" value="POLYPRENYL_SYNTHASE_2"/>
    <property type="match status" value="1"/>
</dbReference>
<comment type="caution">
    <text evidence="4">The sequence shown here is derived from an EMBL/GenBank/DDBJ whole genome shotgun (WGS) entry which is preliminary data.</text>
</comment>
<evidence type="ECO:0000256" key="3">
    <source>
        <dbReference type="RuleBase" id="RU004466"/>
    </source>
</evidence>
<dbReference type="GO" id="GO:0008299">
    <property type="term" value="P:isoprenoid biosynthetic process"/>
    <property type="evidence" value="ECO:0007669"/>
    <property type="project" value="InterPro"/>
</dbReference>
<evidence type="ECO:0000313" key="4">
    <source>
        <dbReference type="EMBL" id="TDD94768.1"/>
    </source>
</evidence>
<keyword evidence="5" id="KW-1185">Reference proteome</keyword>